<dbReference type="SUPFAM" id="SSF53927">
    <property type="entry name" value="Cytidine deaminase-like"/>
    <property type="match status" value="1"/>
</dbReference>
<reference evidence="2" key="1">
    <citation type="submission" date="2022-06" db="EMBL/GenBank/DDBJ databases">
        <title>Complete genome sequences of two strains of the flax pathogen Septoria linicola.</title>
        <authorList>
            <person name="Lapalu N."/>
            <person name="Simon A."/>
            <person name="Demenou B."/>
            <person name="Paumier D."/>
            <person name="Guillot M.-P."/>
            <person name="Gout L."/>
            <person name="Valade R."/>
        </authorList>
    </citation>
    <scope>NUCLEOTIDE SEQUENCE</scope>
    <source>
        <strain evidence="2">SE15195</strain>
    </source>
</reference>
<dbReference type="GO" id="GO:0006139">
    <property type="term" value="P:nucleobase-containing compound metabolic process"/>
    <property type="evidence" value="ECO:0007669"/>
    <property type="project" value="UniProtKB-ARBA"/>
</dbReference>
<evidence type="ECO:0000313" key="3">
    <source>
        <dbReference type="Proteomes" id="UP001056384"/>
    </source>
</evidence>
<dbReference type="Proteomes" id="UP001056384">
    <property type="component" value="Chromosome 7"/>
</dbReference>
<evidence type="ECO:0000313" key="2">
    <source>
        <dbReference type="EMBL" id="USW55189.1"/>
    </source>
</evidence>
<protein>
    <submittedName>
        <fullName evidence="2">Cytidine deaminase</fullName>
    </submittedName>
</protein>
<feature type="compositionally biased region" description="Low complexity" evidence="1">
    <location>
        <begin position="425"/>
        <end position="434"/>
    </location>
</feature>
<dbReference type="AlphaFoldDB" id="A0A9Q9ATL5"/>
<feature type="compositionally biased region" description="Basic residues" evidence="1">
    <location>
        <begin position="217"/>
        <end position="232"/>
    </location>
</feature>
<accession>A0A9Q9ATL5</accession>
<dbReference type="GO" id="GO:0003824">
    <property type="term" value="F:catalytic activity"/>
    <property type="evidence" value="ECO:0007669"/>
    <property type="project" value="InterPro"/>
</dbReference>
<feature type="compositionally biased region" description="Polar residues" evidence="1">
    <location>
        <begin position="250"/>
        <end position="261"/>
    </location>
</feature>
<dbReference type="Gene3D" id="3.40.140.10">
    <property type="entry name" value="Cytidine Deaminase, domain 2"/>
    <property type="match status" value="1"/>
</dbReference>
<feature type="region of interest" description="Disordered" evidence="1">
    <location>
        <begin position="287"/>
        <end position="333"/>
    </location>
</feature>
<organism evidence="2 3">
    <name type="scientific">Septoria linicola</name>
    <dbReference type="NCBI Taxonomy" id="215465"/>
    <lineage>
        <taxon>Eukaryota</taxon>
        <taxon>Fungi</taxon>
        <taxon>Dikarya</taxon>
        <taxon>Ascomycota</taxon>
        <taxon>Pezizomycotina</taxon>
        <taxon>Dothideomycetes</taxon>
        <taxon>Dothideomycetidae</taxon>
        <taxon>Mycosphaerellales</taxon>
        <taxon>Mycosphaerellaceae</taxon>
        <taxon>Septoria</taxon>
    </lineage>
</organism>
<dbReference type="InterPro" id="IPR016193">
    <property type="entry name" value="Cytidine_deaminase-like"/>
</dbReference>
<feature type="region of interest" description="Disordered" evidence="1">
    <location>
        <begin position="368"/>
        <end position="389"/>
    </location>
</feature>
<sequence length="526" mass="57629">MKTDNYLSLCLEQAAKSPLHYRHGAIVVRGGKVIGHGHNDYRSGFNGGALKNGRIASGGYDGAAIAELKKKLKGKQKCKQQQQQQSQQDSSSSTFVPFENTNAGGGHSVNQPLSMHSEMMAIYSALNASSTLSSTTFSREKLCFKLPRADKRKARLRRAVLEAYVKAVCQTSAGTGKLQVQLEYNSNNDNLNKNDNHSLAAPTLAQSSVVFHEQVSGHHHHQNRKNEKRKNGKKNEYQYQYQYGRYGQAKCSSQPSVSELETPSAARSDDGNVTREHEYMITNDDEHDVTNTATTPGHFDRNSKRKKDYKRSGKMRSTPITGESEQPPQPLLIPTGRAVNTNDRKQHSRLQGADLYVVRIGWSGKPLYKPGKAKAPKHESATAHEADDIADDAVTSSVSSLSPLSIASASSSTGSLHDELINREPSPSSRPLPSTAMHDCSFDRDKIHASRPCYRCVAFMSHVGIRRVFWTNDAGEWEGGKVATLIDAMDAGMDDAAKGGPTGNGVFVTKHEVLMLRRMMGAKAST</sequence>
<feature type="region of interest" description="Disordered" evidence="1">
    <location>
        <begin position="407"/>
        <end position="437"/>
    </location>
</feature>
<name>A0A9Q9ATL5_9PEZI</name>
<feature type="compositionally biased region" description="Low complexity" evidence="1">
    <location>
        <begin position="79"/>
        <end position="93"/>
    </location>
</feature>
<feature type="region of interest" description="Disordered" evidence="1">
    <location>
        <begin position="250"/>
        <end position="273"/>
    </location>
</feature>
<feature type="compositionally biased region" description="Basic and acidic residues" evidence="1">
    <location>
        <begin position="376"/>
        <end position="387"/>
    </location>
</feature>
<dbReference type="EMBL" id="CP099424">
    <property type="protein sequence ID" value="USW55189.1"/>
    <property type="molecule type" value="Genomic_DNA"/>
</dbReference>
<gene>
    <name evidence="2" type="ORF">Slin15195_G085080</name>
</gene>
<keyword evidence="3" id="KW-1185">Reference proteome</keyword>
<feature type="region of interest" description="Disordered" evidence="1">
    <location>
        <begin position="213"/>
        <end position="235"/>
    </location>
</feature>
<feature type="region of interest" description="Disordered" evidence="1">
    <location>
        <begin position="76"/>
        <end position="112"/>
    </location>
</feature>
<proteinExistence type="predicted"/>
<feature type="compositionally biased region" description="Basic residues" evidence="1">
    <location>
        <begin position="303"/>
        <end position="314"/>
    </location>
</feature>
<evidence type="ECO:0000256" key="1">
    <source>
        <dbReference type="SAM" id="MobiDB-lite"/>
    </source>
</evidence>